<dbReference type="EMBL" id="CADCWK010000416">
    <property type="protein sequence ID" value="CAA9578713.1"/>
    <property type="molecule type" value="Genomic_DNA"/>
</dbReference>
<name>A0A6J4VHI7_9BACT</name>
<protein>
    <recommendedName>
        <fullName evidence="4">DUF2089 domain-containing protein</fullName>
    </recommendedName>
</protein>
<dbReference type="Pfam" id="PF22747">
    <property type="entry name" value="Zn_ribbon_DUF2089"/>
    <property type="match status" value="1"/>
</dbReference>
<organism evidence="3">
    <name type="scientific">uncultured Thermomicrobiales bacterium</name>
    <dbReference type="NCBI Taxonomy" id="1645740"/>
    <lineage>
        <taxon>Bacteria</taxon>
        <taxon>Pseudomonadati</taxon>
        <taxon>Thermomicrobiota</taxon>
        <taxon>Thermomicrobia</taxon>
        <taxon>Thermomicrobiales</taxon>
        <taxon>environmental samples</taxon>
    </lineage>
</organism>
<dbReference type="AlphaFoldDB" id="A0A6J4VHI7"/>
<feature type="domain" description="DUF2089" evidence="2">
    <location>
        <begin position="10"/>
        <end position="41"/>
    </location>
</feature>
<sequence>MQMPTVLGRCPVCTSELQVTRLHCPNCDTGIDGRFRLSRFQRLTVDQLGFVEVFIRNRGIIKDVEAELGISYPTVRARLDEAIRAMGFPSSEEGGRSGRDQVQVREDRRRILQDLQAKRISADEANRQLQDLTAG</sequence>
<dbReference type="InterPro" id="IPR018658">
    <property type="entry name" value="DUF2089"/>
</dbReference>
<reference evidence="3" key="1">
    <citation type="submission" date="2020-02" db="EMBL/GenBank/DDBJ databases">
        <authorList>
            <person name="Meier V. D."/>
        </authorList>
    </citation>
    <scope>NUCLEOTIDE SEQUENCE</scope>
    <source>
        <strain evidence="3">AVDCRST_MAG33</strain>
    </source>
</reference>
<proteinExistence type="predicted"/>
<dbReference type="Pfam" id="PF09862">
    <property type="entry name" value="DUF2089"/>
    <property type="match status" value="1"/>
</dbReference>
<feature type="domain" description="DUF2089" evidence="1">
    <location>
        <begin position="43"/>
        <end position="88"/>
    </location>
</feature>
<evidence type="ECO:0000259" key="2">
    <source>
        <dbReference type="Pfam" id="PF22747"/>
    </source>
</evidence>
<dbReference type="InterPro" id="IPR053957">
    <property type="entry name" value="DUF2089_Zn_ribbon"/>
</dbReference>
<gene>
    <name evidence="3" type="ORF">AVDCRST_MAG33-3356</name>
</gene>
<evidence type="ECO:0000259" key="1">
    <source>
        <dbReference type="Pfam" id="PF09862"/>
    </source>
</evidence>
<accession>A0A6J4VHI7</accession>
<evidence type="ECO:0000313" key="3">
    <source>
        <dbReference type="EMBL" id="CAA9578713.1"/>
    </source>
</evidence>
<evidence type="ECO:0008006" key="4">
    <source>
        <dbReference type="Google" id="ProtNLM"/>
    </source>
</evidence>